<feature type="region of interest" description="Disordered" evidence="1">
    <location>
        <begin position="1"/>
        <end position="25"/>
    </location>
</feature>
<organism evidence="2 3">
    <name type="scientific">Linum trigynum</name>
    <dbReference type="NCBI Taxonomy" id="586398"/>
    <lineage>
        <taxon>Eukaryota</taxon>
        <taxon>Viridiplantae</taxon>
        <taxon>Streptophyta</taxon>
        <taxon>Embryophyta</taxon>
        <taxon>Tracheophyta</taxon>
        <taxon>Spermatophyta</taxon>
        <taxon>Magnoliopsida</taxon>
        <taxon>eudicotyledons</taxon>
        <taxon>Gunneridae</taxon>
        <taxon>Pentapetalae</taxon>
        <taxon>rosids</taxon>
        <taxon>fabids</taxon>
        <taxon>Malpighiales</taxon>
        <taxon>Linaceae</taxon>
        <taxon>Linum</taxon>
    </lineage>
</organism>
<evidence type="ECO:0000313" key="3">
    <source>
        <dbReference type="Proteomes" id="UP001497516"/>
    </source>
</evidence>
<proteinExistence type="predicted"/>
<evidence type="ECO:0000313" key="2">
    <source>
        <dbReference type="EMBL" id="CAL1360807.1"/>
    </source>
</evidence>
<dbReference type="AlphaFoldDB" id="A0AAV2CW99"/>
<name>A0AAV2CW99_9ROSI</name>
<dbReference type="Proteomes" id="UP001497516">
    <property type="component" value="Chromosome 10"/>
</dbReference>
<protein>
    <submittedName>
        <fullName evidence="2">Uncharacterized protein</fullName>
    </submittedName>
</protein>
<gene>
    <name evidence="2" type="ORF">LTRI10_LOCUS8218</name>
</gene>
<accession>A0AAV2CW99</accession>
<sequence length="87" mass="9365">MPAADQICRDGDADEAGNGGTPMSLERKGIWRVAARLLTAERRRDGGMTMATQQSYCSLQREDDGEFGDEGTMETVLGLGGGGFFFK</sequence>
<keyword evidence="3" id="KW-1185">Reference proteome</keyword>
<reference evidence="2 3" key="1">
    <citation type="submission" date="2024-04" db="EMBL/GenBank/DDBJ databases">
        <authorList>
            <person name="Fracassetti M."/>
        </authorList>
    </citation>
    <scope>NUCLEOTIDE SEQUENCE [LARGE SCALE GENOMIC DNA]</scope>
</reference>
<dbReference type="EMBL" id="OZ034814">
    <property type="protein sequence ID" value="CAL1360807.1"/>
    <property type="molecule type" value="Genomic_DNA"/>
</dbReference>
<evidence type="ECO:0000256" key="1">
    <source>
        <dbReference type="SAM" id="MobiDB-lite"/>
    </source>
</evidence>